<dbReference type="OrthoDB" id="3231000at2759"/>
<organism evidence="1 2">
    <name type="scientific">Macrolepiota fuliginosa MF-IS2</name>
    <dbReference type="NCBI Taxonomy" id="1400762"/>
    <lineage>
        <taxon>Eukaryota</taxon>
        <taxon>Fungi</taxon>
        <taxon>Dikarya</taxon>
        <taxon>Basidiomycota</taxon>
        <taxon>Agaricomycotina</taxon>
        <taxon>Agaricomycetes</taxon>
        <taxon>Agaricomycetidae</taxon>
        <taxon>Agaricales</taxon>
        <taxon>Agaricineae</taxon>
        <taxon>Agaricaceae</taxon>
        <taxon>Macrolepiota</taxon>
    </lineage>
</organism>
<protein>
    <submittedName>
        <fullName evidence="1">Uncharacterized protein</fullName>
    </submittedName>
</protein>
<gene>
    <name evidence="1" type="ORF">P691DRAFT_544412</name>
</gene>
<dbReference type="Proteomes" id="UP000807342">
    <property type="component" value="Unassembled WGS sequence"/>
</dbReference>
<dbReference type="EMBL" id="MU151804">
    <property type="protein sequence ID" value="KAF9441724.1"/>
    <property type="molecule type" value="Genomic_DNA"/>
</dbReference>
<comment type="caution">
    <text evidence="1">The sequence shown here is derived from an EMBL/GenBank/DDBJ whole genome shotgun (WGS) entry which is preliminary data.</text>
</comment>
<accession>A0A9P5WZ69</accession>
<dbReference type="AlphaFoldDB" id="A0A9P5WZ69"/>
<sequence length="172" mass="19222">MPSRGDHKRILIATGYAFRNPDITICLHSMPQEARTLRIGSGFGISSESITPSGSPTRSQATIDTQGTPLLPPTGQLIIRDFLFVHLIRSSEGNTIISYHPTLQSPTTTTTAKYLHQRIRAAGQNVYWQSVIRKSPDPAVVLLIFFRHAIIPGMRHRRPWGPIIGWKTIFLN</sequence>
<proteinExistence type="predicted"/>
<name>A0A9P5WZ69_9AGAR</name>
<evidence type="ECO:0000313" key="2">
    <source>
        <dbReference type="Proteomes" id="UP000807342"/>
    </source>
</evidence>
<reference evidence="1" key="1">
    <citation type="submission" date="2020-11" db="EMBL/GenBank/DDBJ databases">
        <authorList>
            <consortium name="DOE Joint Genome Institute"/>
            <person name="Ahrendt S."/>
            <person name="Riley R."/>
            <person name="Andreopoulos W."/>
            <person name="Labutti K."/>
            <person name="Pangilinan J."/>
            <person name="Ruiz-Duenas F.J."/>
            <person name="Barrasa J.M."/>
            <person name="Sanchez-Garcia M."/>
            <person name="Camarero S."/>
            <person name="Miyauchi S."/>
            <person name="Serrano A."/>
            <person name="Linde D."/>
            <person name="Babiker R."/>
            <person name="Drula E."/>
            <person name="Ayuso-Fernandez I."/>
            <person name="Pacheco R."/>
            <person name="Padilla G."/>
            <person name="Ferreira P."/>
            <person name="Barriuso J."/>
            <person name="Kellner H."/>
            <person name="Castanera R."/>
            <person name="Alfaro M."/>
            <person name="Ramirez L."/>
            <person name="Pisabarro A.G."/>
            <person name="Kuo A."/>
            <person name="Tritt A."/>
            <person name="Lipzen A."/>
            <person name="He G."/>
            <person name="Yan M."/>
            <person name="Ng V."/>
            <person name="Cullen D."/>
            <person name="Martin F."/>
            <person name="Rosso M.-N."/>
            <person name="Henrissat B."/>
            <person name="Hibbett D."/>
            <person name="Martinez A.T."/>
            <person name="Grigoriev I.V."/>
        </authorList>
    </citation>
    <scope>NUCLEOTIDE SEQUENCE</scope>
    <source>
        <strain evidence="1">MF-IS2</strain>
    </source>
</reference>
<evidence type="ECO:0000313" key="1">
    <source>
        <dbReference type="EMBL" id="KAF9441724.1"/>
    </source>
</evidence>
<keyword evidence="2" id="KW-1185">Reference proteome</keyword>